<dbReference type="Proteomes" id="UP000647491">
    <property type="component" value="Unassembled WGS sequence"/>
</dbReference>
<dbReference type="Pfam" id="PF22629">
    <property type="entry name" value="ACT_AHAS_ss"/>
    <property type="match status" value="1"/>
</dbReference>
<evidence type="ECO:0000256" key="1">
    <source>
        <dbReference type="ARBA" id="ARBA00004974"/>
    </source>
</evidence>
<dbReference type="NCBIfam" id="NF008864">
    <property type="entry name" value="PRK11895.1"/>
    <property type="match status" value="1"/>
</dbReference>
<dbReference type="GO" id="GO:0003984">
    <property type="term" value="F:acetolactate synthase activity"/>
    <property type="evidence" value="ECO:0007669"/>
    <property type="project" value="UniProtKB-EC"/>
</dbReference>
<evidence type="ECO:0000256" key="7">
    <source>
        <dbReference type="ARBA" id="ARBA00048670"/>
    </source>
</evidence>
<name>A0ABR7NRD4_9FIRM</name>
<dbReference type="RefSeq" id="WP_022273232.1">
    <property type="nucleotide sequence ID" value="NZ_JACRTJ010000013.1"/>
</dbReference>
<protein>
    <recommendedName>
        <fullName evidence="8">Acetolactate synthase small subunit</fullName>
        <shortName evidence="8">AHAS</shortName>
        <shortName evidence="8">ALS</shortName>
        <ecNumber evidence="8">2.2.1.6</ecNumber>
    </recommendedName>
    <alternativeName>
        <fullName evidence="8">Acetohydroxy-acid synthase small subunit</fullName>
    </alternativeName>
</protein>
<evidence type="ECO:0000256" key="8">
    <source>
        <dbReference type="RuleBase" id="RU368092"/>
    </source>
</evidence>
<comment type="subunit">
    <text evidence="4 8">Dimer of large and small chains.</text>
</comment>
<dbReference type="PANTHER" id="PTHR30239:SF0">
    <property type="entry name" value="ACETOLACTATE SYNTHASE SMALL SUBUNIT 1, CHLOROPLASTIC"/>
    <property type="match status" value="1"/>
</dbReference>
<evidence type="ECO:0000256" key="2">
    <source>
        <dbReference type="ARBA" id="ARBA00005025"/>
    </source>
</evidence>
<keyword evidence="6 8" id="KW-0100">Branched-chain amino acid biosynthesis</keyword>
<comment type="catalytic activity">
    <reaction evidence="7 8">
        <text>2 pyruvate + H(+) = (2S)-2-acetolactate + CO2</text>
        <dbReference type="Rhea" id="RHEA:25249"/>
        <dbReference type="ChEBI" id="CHEBI:15361"/>
        <dbReference type="ChEBI" id="CHEBI:15378"/>
        <dbReference type="ChEBI" id="CHEBI:16526"/>
        <dbReference type="ChEBI" id="CHEBI:58476"/>
        <dbReference type="EC" id="2.2.1.6"/>
    </reaction>
</comment>
<gene>
    <name evidence="10" type="primary">ilvN</name>
    <name evidence="10" type="ORF">H8708_05450</name>
</gene>
<dbReference type="PROSITE" id="PS51671">
    <property type="entry name" value="ACT"/>
    <property type="match status" value="1"/>
</dbReference>
<reference evidence="10 11" key="1">
    <citation type="submission" date="2020-08" db="EMBL/GenBank/DDBJ databases">
        <title>Genome public.</title>
        <authorList>
            <person name="Liu C."/>
            <person name="Sun Q."/>
        </authorList>
    </citation>
    <scope>NUCLEOTIDE SEQUENCE [LARGE SCALE GENOMIC DNA]</scope>
    <source>
        <strain evidence="10 11">BX10</strain>
    </source>
</reference>
<dbReference type="InterPro" id="IPR027271">
    <property type="entry name" value="Acetolactate_synth/TF_NikR_C"/>
</dbReference>
<keyword evidence="11" id="KW-1185">Reference proteome</keyword>
<evidence type="ECO:0000313" key="10">
    <source>
        <dbReference type="EMBL" id="MBC8598682.1"/>
    </source>
</evidence>
<dbReference type="InterPro" id="IPR045865">
    <property type="entry name" value="ACT-like_dom_sf"/>
</dbReference>
<dbReference type="Gene3D" id="3.30.70.1150">
    <property type="entry name" value="ACT-like. Chain A, domain 2"/>
    <property type="match status" value="1"/>
</dbReference>
<dbReference type="InterPro" id="IPR039557">
    <property type="entry name" value="AHAS_ACT"/>
</dbReference>
<evidence type="ECO:0000256" key="4">
    <source>
        <dbReference type="ARBA" id="ARBA00011744"/>
    </source>
</evidence>
<comment type="function">
    <text evidence="8">Catalyzes the conversion of 2 pyruvate molecules into acetolactate in the first common step of the biosynthetic pathway of the branched-amino acids such as leucine, isoleucine, and valine.</text>
</comment>
<evidence type="ECO:0000313" key="11">
    <source>
        <dbReference type="Proteomes" id="UP000647491"/>
    </source>
</evidence>
<dbReference type="NCBIfam" id="TIGR00119">
    <property type="entry name" value="acolac_sm"/>
    <property type="match status" value="1"/>
</dbReference>
<accession>A0ABR7NRD4</accession>
<dbReference type="CDD" id="cd04878">
    <property type="entry name" value="ACT_AHAS"/>
    <property type="match status" value="1"/>
</dbReference>
<dbReference type="Pfam" id="PF10369">
    <property type="entry name" value="ALS_ss_C"/>
    <property type="match status" value="1"/>
</dbReference>
<dbReference type="EMBL" id="JACRTJ010000013">
    <property type="protein sequence ID" value="MBC8598682.1"/>
    <property type="molecule type" value="Genomic_DNA"/>
</dbReference>
<comment type="similarity">
    <text evidence="3 8">Belongs to the acetolactate synthase small subunit family.</text>
</comment>
<sequence>MEERFAVGLIVNNRFGVLDRIAGLYAKRCYNIDAISAGPTENPEYTRLTIVSTGDEYMKDQVVRQLYKLYDVKTVALLEQEHTLFAQHMFVKMHLTGTERGSSKHQVLELINEYGGKVVDFGEEHLTAEITGTKEKVDSFVEKIRKFGILELSSSGDIAIGIGWDNTLSVAPREAEEDQPEP</sequence>
<proteinExistence type="inferred from homology"/>
<dbReference type="InterPro" id="IPR054480">
    <property type="entry name" value="AHAS_small-like_ACT"/>
</dbReference>
<dbReference type="InterPro" id="IPR004789">
    <property type="entry name" value="Acetalactate_synth_ssu"/>
</dbReference>
<dbReference type="InterPro" id="IPR019455">
    <property type="entry name" value="Acetolactate_synth_ssu_C"/>
</dbReference>
<comment type="pathway">
    <text evidence="2 8">Amino-acid biosynthesis; L-valine biosynthesis; L-valine from pyruvate: step 1/4.</text>
</comment>
<evidence type="ECO:0000259" key="9">
    <source>
        <dbReference type="PROSITE" id="PS51671"/>
    </source>
</evidence>
<organism evidence="10 11">
    <name type="scientific">Enterocloster hominis</name>
    <name type="common">ex Liu et al. 2021</name>
    <dbReference type="NCBI Taxonomy" id="2763663"/>
    <lineage>
        <taxon>Bacteria</taxon>
        <taxon>Bacillati</taxon>
        <taxon>Bacillota</taxon>
        <taxon>Clostridia</taxon>
        <taxon>Lachnospirales</taxon>
        <taxon>Lachnospiraceae</taxon>
        <taxon>Enterocloster</taxon>
    </lineage>
</organism>
<evidence type="ECO:0000256" key="3">
    <source>
        <dbReference type="ARBA" id="ARBA00006341"/>
    </source>
</evidence>
<feature type="domain" description="ACT" evidence="9">
    <location>
        <begin position="6"/>
        <end position="80"/>
    </location>
</feature>
<keyword evidence="5 8" id="KW-0028">Amino-acid biosynthesis</keyword>
<dbReference type="PANTHER" id="PTHR30239">
    <property type="entry name" value="ACETOLACTATE SYNTHASE SMALL SUBUNIT"/>
    <property type="match status" value="1"/>
</dbReference>
<dbReference type="SUPFAM" id="SSF55021">
    <property type="entry name" value="ACT-like"/>
    <property type="match status" value="2"/>
</dbReference>
<evidence type="ECO:0000256" key="5">
    <source>
        <dbReference type="ARBA" id="ARBA00022605"/>
    </source>
</evidence>
<comment type="pathway">
    <text evidence="1 8">Amino-acid biosynthesis; L-isoleucine biosynthesis; L-isoleucine from 2-oxobutanoate: step 1/4.</text>
</comment>
<comment type="caution">
    <text evidence="10">The sequence shown here is derived from an EMBL/GenBank/DDBJ whole genome shotgun (WGS) entry which is preliminary data.</text>
</comment>
<evidence type="ECO:0000256" key="6">
    <source>
        <dbReference type="ARBA" id="ARBA00023304"/>
    </source>
</evidence>
<dbReference type="EC" id="2.2.1.6" evidence="8"/>
<keyword evidence="8 10" id="KW-0808">Transferase</keyword>
<dbReference type="InterPro" id="IPR002912">
    <property type="entry name" value="ACT_dom"/>
</dbReference>
<dbReference type="Gene3D" id="3.30.70.260">
    <property type="match status" value="1"/>
</dbReference>